<protein>
    <submittedName>
        <fullName evidence="2">Uncharacterized protein</fullName>
    </submittedName>
</protein>
<proteinExistence type="predicted"/>
<dbReference type="AlphaFoldDB" id="A0A2V0RIL4"/>
<evidence type="ECO:0000313" key="2">
    <source>
        <dbReference type="EMBL" id="GBH22055.1"/>
    </source>
</evidence>
<accession>A0A2V0RIL4</accession>
<feature type="region of interest" description="Disordered" evidence="1">
    <location>
        <begin position="265"/>
        <end position="290"/>
    </location>
</feature>
<sequence>MWDVLTPCLPAPIGLAIKALRSAPTSLVTRSKSGPDTHVPWAAAAGKPILDLITSVAKVPSVTELSIPAILKVIQNLTSTVSEVAHYGFQRDDRGTFFILWTSKTDTPTWPFGDGYIRPEVTSYMMYHGAEWSIALDESFESAAKWEPDTLYEPDGDIYYRTFPTEGTLGRQQRSANGAGYSHPMPIGQTWLTPGRLLRLILKVVGPSAFSSERGGLYADMASMAIHAIDGDFTSIIQMMKGRAIDMISELLGHRSERLTFDDDPVEHAGHRSGGTTVLPPKQSTLDDID</sequence>
<evidence type="ECO:0000256" key="1">
    <source>
        <dbReference type="SAM" id="MobiDB-lite"/>
    </source>
</evidence>
<name>A0A2V0RIL4_9ZZZZ</name>
<reference evidence="2" key="1">
    <citation type="submission" date="2017-04" db="EMBL/GenBank/DDBJ databases">
        <title>Unveiling RNA virosphere associated with marine microorganisms.</title>
        <authorList>
            <person name="Urayama S."/>
            <person name="Takaki Y."/>
            <person name="Nishi S."/>
            <person name="Yoshida Y."/>
            <person name="Deguchi S."/>
            <person name="Takai K."/>
            <person name="Nunoura T."/>
        </authorList>
    </citation>
    <scope>NUCLEOTIDE SEQUENCE</scope>
</reference>
<comment type="caution">
    <text evidence="2">The sequence shown here is derived from an EMBL/GenBank/DDBJ whole genome shotgun (WGS) entry which is preliminary data.</text>
</comment>
<organism evidence="2">
    <name type="scientific">viral metagenome</name>
    <dbReference type="NCBI Taxonomy" id="1070528"/>
    <lineage>
        <taxon>unclassified sequences</taxon>
        <taxon>metagenomes</taxon>
        <taxon>organismal metagenomes</taxon>
    </lineage>
</organism>
<dbReference type="EMBL" id="BDQA01000581">
    <property type="protein sequence ID" value="GBH22055.1"/>
    <property type="molecule type" value="Genomic_RNA"/>
</dbReference>